<dbReference type="InterPro" id="IPR007656">
    <property type="entry name" value="GTD-bd"/>
</dbReference>
<evidence type="ECO:0000256" key="5">
    <source>
        <dbReference type="SAM" id="Coils"/>
    </source>
</evidence>
<gene>
    <name evidence="8" type="ORF">P3X46_017922</name>
</gene>
<evidence type="ECO:0000256" key="3">
    <source>
        <dbReference type="ARBA" id="ARBA00022989"/>
    </source>
</evidence>
<evidence type="ECO:0000256" key="1">
    <source>
        <dbReference type="ARBA" id="ARBA00004370"/>
    </source>
</evidence>
<name>A0ABQ9LR35_HEVBR</name>
<evidence type="ECO:0000259" key="7">
    <source>
        <dbReference type="PROSITE" id="PS51775"/>
    </source>
</evidence>
<evidence type="ECO:0000313" key="9">
    <source>
        <dbReference type="Proteomes" id="UP001174677"/>
    </source>
</evidence>
<keyword evidence="9" id="KW-1185">Reference proteome</keyword>
<keyword evidence="2" id="KW-0812">Transmembrane</keyword>
<proteinExistence type="predicted"/>
<feature type="compositionally biased region" description="Polar residues" evidence="6">
    <location>
        <begin position="547"/>
        <end position="558"/>
    </location>
</feature>
<keyword evidence="4" id="KW-0472">Membrane</keyword>
<keyword evidence="5" id="KW-0175">Coiled coil</keyword>
<evidence type="ECO:0000256" key="4">
    <source>
        <dbReference type="ARBA" id="ARBA00023136"/>
    </source>
</evidence>
<protein>
    <recommendedName>
        <fullName evidence="7">GTD-binding domain-containing protein</fullName>
    </recommendedName>
</protein>
<feature type="region of interest" description="Disordered" evidence="6">
    <location>
        <begin position="483"/>
        <end position="502"/>
    </location>
</feature>
<feature type="region of interest" description="Disordered" evidence="6">
    <location>
        <begin position="673"/>
        <end position="704"/>
    </location>
</feature>
<feature type="coiled-coil region" evidence="5">
    <location>
        <begin position="274"/>
        <end position="372"/>
    </location>
</feature>
<dbReference type="Pfam" id="PF04576">
    <property type="entry name" value="Zein-binding"/>
    <property type="match status" value="1"/>
</dbReference>
<dbReference type="EMBL" id="JARPOI010000010">
    <property type="protein sequence ID" value="KAJ9169768.1"/>
    <property type="molecule type" value="Genomic_DNA"/>
</dbReference>
<evidence type="ECO:0000313" key="8">
    <source>
        <dbReference type="EMBL" id="KAJ9169768.1"/>
    </source>
</evidence>
<keyword evidence="3" id="KW-1133">Transmembrane helix</keyword>
<dbReference type="PANTHER" id="PTHR31422">
    <property type="entry name" value="BNAANNG28530D PROTEIN"/>
    <property type="match status" value="1"/>
</dbReference>
<feature type="region of interest" description="Disordered" evidence="6">
    <location>
        <begin position="538"/>
        <end position="558"/>
    </location>
</feature>
<evidence type="ECO:0000256" key="6">
    <source>
        <dbReference type="SAM" id="MobiDB-lite"/>
    </source>
</evidence>
<feature type="domain" description="GTD-binding" evidence="7">
    <location>
        <begin position="272"/>
        <end position="370"/>
    </location>
</feature>
<dbReference type="PROSITE" id="PS51775">
    <property type="entry name" value="GTD_BINDING"/>
    <property type="match status" value="1"/>
</dbReference>
<comment type="subcellular location">
    <subcellularLocation>
        <location evidence="1">Membrane</location>
    </subcellularLocation>
</comment>
<accession>A0ABQ9LR35</accession>
<sequence length="704" mass="78905">MAFRAVHCWTLGGLIVAFVDLAVAFNLLCGSAFAFVPSKFLSFFGLYLPCPCSGFFGYQNDDLCLHRLLIDWPIRKINAVQELVKNRFPFDLIWFGHESCNFHVEGCRKCGNGVIELEGEACSSLLSGPRLQSSVDRESGYDAKGKKITNQKHKYGIRRRRRAAVGYGKLCPALSSNGTHLVGIDVPGPLYDGSGMRSKISEDLDPGSGIEDGFLGNRDVPNGIDFSERIRHRFELDGSYGKGKAIKRDQLSVEKFTCDSEDKLCSAGNDANVIQVLEQALEEEKAARAVLYQELEKERAAAATAADEAMAMILRLQEDKASIEMEARQYRRVIEEKCAYDEEEMNILKEILVRKEREIHFLEKEVEAYEQMNFVGNDLVEGDSSYKINKKEQTISLSIDSKENPLPVPQKIENSESISENEVATNARWSSNHEHVRTPALGKEMMPKHNELASDFSTSQGLVQKTPSVAGTEKTKRDIDMISPGMKAPQISGSTGEEPEKNGEHWNQAGCNMHGSMLDTESTVYDVHVIDDKTVHWKENGRKESGPLSTATSDSGVQNSQFLSDCQTMSMAEIEPKVHGNSSNMHGKLLFSGSSMCRTHSMDLQKHSPPAVDGERLKIDNEVEWLRERLRIVQEEKEKLTFSAEHRERVNAQLRLVEDIVSQLREIQLLRKPVRQASLPPSSSKENVKKRHCRSVSWEDSENA</sequence>
<reference evidence="8 9" key="1">
    <citation type="journal article" date="2023" name="Plant Biotechnol. J.">
        <title>Chromosome-level wild Hevea brasiliensis genome provides new tools for genomic-assisted breeding and valuable loci to elevate rubber yield.</title>
        <authorList>
            <person name="Cheng H."/>
            <person name="Song X."/>
            <person name="Hu Y."/>
            <person name="Wu T."/>
            <person name="Yang Q."/>
            <person name="An Z."/>
            <person name="Feng S."/>
            <person name="Deng Z."/>
            <person name="Wu W."/>
            <person name="Zeng X."/>
            <person name="Tu M."/>
            <person name="Wang X."/>
            <person name="Huang H."/>
        </authorList>
    </citation>
    <scope>NUCLEOTIDE SEQUENCE [LARGE SCALE GENOMIC DNA]</scope>
    <source>
        <strain evidence="8">MT/VB/25A 57/8</strain>
    </source>
</reference>
<dbReference type="PANTHER" id="PTHR31422:SF44">
    <property type="entry name" value="GTD-BINDING DOMAIN-CONTAINING PROTEIN"/>
    <property type="match status" value="1"/>
</dbReference>
<organism evidence="8 9">
    <name type="scientific">Hevea brasiliensis</name>
    <name type="common">Para rubber tree</name>
    <name type="synonym">Siphonia brasiliensis</name>
    <dbReference type="NCBI Taxonomy" id="3981"/>
    <lineage>
        <taxon>Eukaryota</taxon>
        <taxon>Viridiplantae</taxon>
        <taxon>Streptophyta</taxon>
        <taxon>Embryophyta</taxon>
        <taxon>Tracheophyta</taxon>
        <taxon>Spermatophyta</taxon>
        <taxon>Magnoliopsida</taxon>
        <taxon>eudicotyledons</taxon>
        <taxon>Gunneridae</taxon>
        <taxon>Pentapetalae</taxon>
        <taxon>rosids</taxon>
        <taxon>fabids</taxon>
        <taxon>Malpighiales</taxon>
        <taxon>Euphorbiaceae</taxon>
        <taxon>Crotonoideae</taxon>
        <taxon>Micrandreae</taxon>
        <taxon>Hevea</taxon>
    </lineage>
</organism>
<dbReference type="Proteomes" id="UP001174677">
    <property type="component" value="Chromosome 10"/>
</dbReference>
<evidence type="ECO:0000256" key="2">
    <source>
        <dbReference type="ARBA" id="ARBA00022692"/>
    </source>
</evidence>
<comment type="caution">
    <text evidence="8">The sequence shown here is derived from an EMBL/GenBank/DDBJ whole genome shotgun (WGS) entry which is preliminary data.</text>
</comment>